<protein>
    <recommendedName>
        <fullName evidence="8">Pyroglutamyl-peptidase I</fullName>
    </recommendedName>
</protein>
<keyword evidence="4" id="KW-0788">Thiol protease</keyword>
<feature type="compositionally biased region" description="Low complexity" evidence="5">
    <location>
        <begin position="171"/>
        <end position="185"/>
    </location>
</feature>
<sequence>MGDFGPSLSSELDGLPDERVIPEPTTEDINILITGFGPFKTNLLNPSFLISSALPKTLSQPTPTNSPRQINLHTHPNPIRVSYSAVRTSVPAVTDAFKQANNGREPDITIHIGMASTRSYYSVETQAHRDGYRITDVDGEIGYEYGELRWRREGMPSVLRPGLNTETTTLATTLTPTPTPTSTTVMPPPTESKPVVPVSPSPPDATLLKVWRAFLPDTIDVRLSDDAGRYLCEFITYTSLARALREGHKGAVVFLHVPGWTDEDSVETGRDVAVALVRALVACWVDGVQGEEW</sequence>
<evidence type="ECO:0008006" key="8">
    <source>
        <dbReference type="Google" id="ProtNLM"/>
    </source>
</evidence>
<dbReference type="AlphaFoldDB" id="A0A2B7YDW8"/>
<dbReference type="InterPro" id="IPR036440">
    <property type="entry name" value="Peptidase_C15-like_sf"/>
</dbReference>
<evidence type="ECO:0000256" key="1">
    <source>
        <dbReference type="ARBA" id="ARBA00006641"/>
    </source>
</evidence>
<dbReference type="SUPFAM" id="SSF53182">
    <property type="entry name" value="Pyrrolidone carboxyl peptidase (pyroglutamate aminopeptidase)"/>
    <property type="match status" value="1"/>
</dbReference>
<evidence type="ECO:0000313" key="7">
    <source>
        <dbReference type="Proteomes" id="UP000224634"/>
    </source>
</evidence>
<keyword evidence="2" id="KW-0645">Protease</keyword>
<evidence type="ECO:0000256" key="5">
    <source>
        <dbReference type="SAM" id="MobiDB-lite"/>
    </source>
</evidence>
<keyword evidence="7" id="KW-1185">Reference proteome</keyword>
<dbReference type="PANTHER" id="PTHR23402:SF1">
    <property type="entry name" value="PYROGLUTAMYL-PEPTIDASE I"/>
    <property type="match status" value="1"/>
</dbReference>
<evidence type="ECO:0000256" key="3">
    <source>
        <dbReference type="ARBA" id="ARBA00022801"/>
    </source>
</evidence>
<gene>
    <name evidence="6" type="ORF">AJ80_04098</name>
</gene>
<dbReference type="OrthoDB" id="407146at2759"/>
<feature type="region of interest" description="Disordered" evidence="5">
    <location>
        <begin position="171"/>
        <end position="200"/>
    </location>
</feature>
<dbReference type="GO" id="GO:0006508">
    <property type="term" value="P:proteolysis"/>
    <property type="evidence" value="ECO:0007669"/>
    <property type="project" value="UniProtKB-KW"/>
</dbReference>
<dbReference type="PANTHER" id="PTHR23402">
    <property type="entry name" value="PROTEASE FAMILY C15 PYROGLUTAMYL-PEPTIDASE I-RELATED"/>
    <property type="match status" value="1"/>
</dbReference>
<name>A0A2B7YDW8_POLH7</name>
<proteinExistence type="inferred from homology"/>
<keyword evidence="3" id="KW-0378">Hydrolase</keyword>
<accession>A0A2B7YDW8</accession>
<comment type="similarity">
    <text evidence="1">Belongs to the peptidase C15 family.</text>
</comment>
<comment type="caution">
    <text evidence="6">The sequence shown here is derived from an EMBL/GenBank/DDBJ whole genome shotgun (WGS) entry which is preliminary data.</text>
</comment>
<evidence type="ECO:0000256" key="4">
    <source>
        <dbReference type="ARBA" id="ARBA00022807"/>
    </source>
</evidence>
<dbReference type="GO" id="GO:0008234">
    <property type="term" value="F:cysteine-type peptidase activity"/>
    <property type="evidence" value="ECO:0007669"/>
    <property type="project" value="UniProtKB-KW"/>
</dbReference>
<evidence type="ECO:0000313" key="6">
    <source>
        <dbReference type="EMBL" id="PGH19233.1"/>
    </source>
</evidence>
<dbReference type="Pfam" id="PF01470">
    <property type="entry name" value="Peptidase_C15"/>
    <property type="match status" value="1"/>
</dbReference>
<dbReference type="Proteomes" id="UP000224634">
    <property type="component" value="Unassembled WGS sequence"/>
</dbReference>
<evidence type="ECO:0000256" key="2">
    <source>
        <dbReference type="ARBA" id="ARBA00022670"/>
    </source>
</evidence>
<reference evidence="6 7" key="1">
    <citation type="submission" date="2017-10" db="EMBL/GenBank/DDBJ databases">
        <title>Comparative genomics in systemic dimorphic fungi from Ajellomycetaceae.</title>
        <authorList>
            <person name="Munoz J.F."/>
            <person name="Mcewen J.G."/>
            <person name="Clay O.K."/>
            <person name="Cuomo C.A."/>
        </authorList>
    </citation>
    <scope>NUCLEOTIDE SEQUENCE [LARGE SCALE GENOMIC DNA]</scope>
    <source>
        <strain evidence="6 7">UAMH7299</strain>
    </source>
</reference>
<dbReference type="Gene3D" id="3.40.630.20">
    <property type="entry name" value="Peptidase C15, pyroglutamyl peptidase I-like"/>
    <property type="match status" value="1"/>
</dbReference>
<dbReference type="EMBL" id="PDNA01000050">
    <property type="protein sequence ID" value="PGH19233.1"/>
    <property type="molecule type" value="Genomic_DNA"/>
</dbReference>
<organism evidence="6 7">
    <name type="scientific">Polytolypa hystricis (strain UAMH7299)</name>
    <dbReference type="NCBI Taxonomy" id="1447883"/>
    <lineage>
        <taxon>Eukaryota</taxon>
        <taxon>Fungi</taxon>
        <taxon>Dikarya</taxon>
        <taxon>Ascomycota</taxon>
        <taxon>Pezizomycotina</taxon>
        <taxon>Eurotiomycetes</taxon>
        <taxon>Eurotiomycetidae</taxon>
        <taxon>Onygenales</taxon>
        <taxon>Onygenales incertae sedis</taxon>
        <taxon>Polytolypa</taxon>
    </lineage>
</organism>
<dbReference type="InterPro" id="IPR016125">
    <property type="entry name" value="Peptidase_C15-like"/>
</dbReference>
<feature type="region of interest" description="Disordered" evidence="5">
    <location>
        <begin position="1"/>
        <end position="21"/>
    </location>
</feature>
<feature type="compositionally biased region" description="Pro residues" evidence="5">
    <location>
        <begin position="186"/>
        <end position="200"/>
    </location>
</feature>